<gene>
    <name evidence="2" type="ORF">DFH07DRAFT_942900</name>
</gene>
<evidence type="ECO:0000256" key="1">
    <source>
        <dbReference type="SAM" id="Phobius"/>
    </source>
</evidence>
<feature type="transmembrane region" description="Helical" evidence="1">
    <location>
        <begin position="47"/>
        <end position="64"/>
    </location>
</feature>
<dbReference type="EMBL" id="JARJLG010000104">
    <property type="protein sequence ID" value="KAJ7745222.1"/>
    <property type="molecule type" value="Genomic_DNA"/>
</dbReference>
<sequence length="148" mass="16468">MCGSGKVHNIEWRGEGNPRESMVWRQLGEDKDKLMESSWSSRPREKWYVLATAIAAAVAVTVIVRKQWRPSPLLSNFRSVLIFSSICLRVSSCRHLPAGIFLWAYACGYLPADICLRVSPCGHIPLGIFLQGYRFGQITSGSGPRGTV</sequence>
<dbReference type="Proteomes" id="UP001215280">
    <property type="component" value="Unassembled WGS sequence"/>
</dbReference>
<comment type="caution">
    <text evidence="2">The sequence shown here is derived from an EMBL/GenBank/DDBJ whole genome shotgun (WGS) entry which is preliminary data.</text>
</comment>
<proteinExistence type="predicted"/>
<keyword evidence="1" id="KW-0812">Transmembrane</keyword>
<accession>A0AAD7N4E2</accession>
<reference evidence="2" key="1">
    <citation type="submission" date="2023-03" db="EMBL/GenBank/DDBJ databases">
        <title>Massive genome expansion in bonnet fungi (Mycena s.s.) driven by repeated elements and novel gene families across ecological guilds.</title>
        <authorList>
            <consortium name="Lawrence Berkeley National Laboratory"/>
            <person name="Harder C.B."/>
            <person name="Miyauchi S."/>
            <person name="Viragh M."/>
            <person name="Kuo A."/>
            <person name="Thoen E."/>
            <person name="Andreopoulos B."/>
            <person name="Lu D."/>
            <person name="Skrede I."/>
            <person name="Drula E."/>
            <person name="Henrissat B."/>
            <person name="Morin E."/>
            <person name="Kohler A."/>
            <person name="Barry K."/>
            <person name="LaButti K."/>
            <person name="Morin E."/>
            <person name="Salamov A."/>
            <person name="Lipzen A."/>
            <person name="Mereny Z."/>
            <person name="Hegedus B."/>
            <person name="Baldrian P."/>
            <person name="Stursova M."/>
            <person name="Weitz H."/>
            <person name="Taylor A."/>
            <person name="Grigoriev I.V."/>
            <person name="Nagy L.G."/>
            <person name="Martin F."/>
            <person name="Kauserud H."/>
        </authorList>
    </citation>
    <scope>NUCLEOTIDE SEQUENCE</scope>
    <source>
        <strain evidence="2">CBHHK188m</strain>
    </source>
</reference>
<organism evidence="2 3">
    <name type="scientific">Mycena maculata</name>
    <dbReference type="NCBI Taxonomy" id="230809"/>
    <lineage>
        <taxon>Eukaryota</taxon>
        <taxon>Fungi</taxon>
        <taxon>Dikarya</taxon>
        <taxon>Basidiomycota</taxon>
        <taxon>Agaricomycotina</taxon>
        <taxon>Agaricomycetes</taxon>
        <taxon>Agaricomycetidae</taxon>
        <taxon>Agaricales</taxon>
        <taxon>Marasmiineae</taxon>
        <taxon>Mycenaceae</taxon>
        <taxon>Mycena</taxon>
    </lineage>
</organism>
<evidence type="ECO:0000313" key="2">
    <source>
        <dbReference type="EMBL" id="KAJ7745222.1"/>
    </source>
</evidence>
<evidence type="ECO:0000313" key="3">
    <source>
        <dbReference type="Proteomes" id="UP001215280"/>
    </source>
</evidence>
<dbReference type="AlphaFoldDB" id="A0AAD7N4E2"/>
<keyword evidence="1" id="KW-0472">Membrane</keyword>
<keyword evidence="1" id="KW-1133">Transmembrane helix</keyword>
<protein>
    <submittedName>
        <fullName evidence="2">Uncharacterized protein</fullName>
    </submittedName>
</protein>
<name>A0AAD7N4E2_9AGAR</name>
<keyword evidence="3" id="KW-1185">Reference proteome</keyword>